<dbReference type="AlphaFoldDB" id="E4XZV6"/>
<feature type="region of interest" description="Disordered" evidence="2">
    <location>
        <begin position="1"/>
        <end position="190"/>
    </location>
</feature>
<gene>
    <name evidence="4" type="ORF">GSOID_T00012061001</name>
</gene>
<feature type="compositionally biased region" description="Pro residues" evidence="2">
    <location>
        <begin position="46"/>
        <end position="166"/>
    </location>
</feature>
<evidence type="ECO:0000256" key="2">
    <source>
        <dbReference type="SAM" id="MobiDB-lite"/>
    </source>
</evidence>
<evidence type="ECO:0000313" key="5">
    <source>
        <dbReference type="Proteomes" id="UP000001307"/>
    </source>
</evidence>
<name>E4XZV6_OIKDI</name>
<sequence length="409" mass="43203">MSPTLPRKEISFCLTASKAAPPLPPKPNSLPQGPPPLPPKASSNQGPPPPPPPAFQNSGAPPPPPSGIGAPPPPPPPPGGAPVPPGPPVGAPPPPPAPGMGAGPPPPPPPPGCAPGGPPPPPPPPGCMSAGPPPPPGPPGVPGGAPPPPPAPGMPGPGGPPPPPGAPGMMSMARAPAAGPRKPSLQPKQRMKPLYWNRLQVHELQKRRIDPSTVLWDKLQEVELINESMLEAEFSQSANIVKPKAKTVEKPKRIQPVKLLDPKRWQSVGIFMSSLKIDVDSLRSALVSMEDNCDMDLLRGVFELRGTKEELGEIKSYLAGQDAIPEEKRIPLDKPETFLLKLDAIPQFDTRVACFIFHETFLENTEAVDSKLIMLNDLVKIFRTGEEIRRLLGMVLRIGNYLNGGNRTR</sequence>
<dbReference type="Gene3D" id="1.20.58.2220">
    <property type="entry name" value="Formin, FH2 domain"/>
    <property type="match status" value="1"/>
</dbReference>
<dbReference type="InterPro" id="IPR042201">
    <property type="entry name" value="FH2_Formin_sf"/>
</dbReference>
<keyword evidence="5" id="KW-1185">Reference proteome</keyword>
<dbReference type="Proteomes" id="UP000001307">
    <property type="component" value="Unassembled WGS sequence"/>
</dbReference>
<reference evidence="4 5" key="1">
    <citation type="journal article" date="2010" name="Science">
        <title>Plasticity of animal genome architecture unmasked by rapid evolution of a pelagic tunicate.</title>
        <authorList>
            <person name="Denoeud F."/>
            <person name="Henriet S."/>
            <person name="Mungpakdee S."/>
            <person name="Aury J.M."/>
            <person name="Da Silva C."/>
            <person name="Brinkmann H."/>
            <person name="Mikhaleva J."/>
            <person name="Olsen L.C."/>
            <person name="Jubin C."/>
            <person name="Canestro C."/>
            <person name="Bouquet J.M."/>
            <person name="Danks G."/>
            <person name="Poulain J."/>
            <person name="Campsteijn C."/>
            <person name="Adamski M."/>
            <person name="Cross I."/>
            <person name="Yadetie F."/>
            <person name="Muffato M."/>
            <person name="Louis A."/>
            <person name="Butcher S."/>
            <person name="Tsagkogeorga G."/>
            <person name="Konrad A."/>
            <person name="Singh S."/>
            <person name="Jensen M.F."/>
            <person name="Cong E.H."/>
            <person name="Eikeseth-Otteraa H."/>
            <person name="Noel B."/>
            <person name="Anthouard V."/>
            <person name="Porcel B.M."/>
            <person name="Kachouri-Lafond R."/>
            <person name="Nishino A."/>
            <person name="Ugolini M."/>
            <person name="Chourrout P."/>
            <person name="Nishida H."/>
            <person name="Aasland R."/>
            <person name="Huzurbazar S."/>
            <person name="Westhof E."/>
            <person name="Delsuc F."/>
            <person name="Lehrach H."/>
            <person name="Reinhardt R."/>
            <person name="Weissenbach J."/>
            <person name="Roy S.W."/>
            <person name="Artiguenave F."/>
            <person name="Postlethwait J.H."/>
            <person name="Manak J.R."/>
            <person name="Thompson E.M."/>
            <person name="Jaillon O."/>
            <person name="Du Pasquier L."/>
            <person name="Boudinot P."/>
            <person name="Liberles D.A."/>
            <person name="Volff J.N."/>
            <person name="Philippe H."/>
            <person name="Lenhard B."/>
            <person name="Roest Crollius H."/>
            <person name="Wincker P."/>
            <person name="Chourrout D."/>
        </authorList>
    </citation>
    <scope>NUCLEOTIDE SEQUENCE [LARGE SCALE GENOMIC DNA]</scope>
</reference>
<evidence type="ECO:0000256" key="1">
    <source>
        <dbReference type="ARBA" id="ARBA00005271"/>
    </source>
</evidence>
<dbReference type="InterPro" id="IPR015425">
    <property type="entry name" value="FH2_Formin"/>
</dbReference>
<dbReference type="OrthoDB" id="427644at2759"/>
<dbReference type="GO" id="GO:0005856">
    <property type="term" value="C:cytoskeleton"/>
    <property type="evidence" value="ECO:0007669"/>
    <property type="project" value="TreeGrafter"/>
</dbReference>
<feature type="domain" description="FH2" evidence="3">
    <location>
        <begin position="181"/>
        <end position="409"/>
    </location>
</feature>
<dbReference type="GO" id="GO:0051015">
    <property type="term" value="F:actin filament binding"/>
    <property type="evidence" value="ECO:0007669"/>
    <property type="project" value="TreeGrafter"/>
</dbReference>
<protein>
    <recommendedName>
        <fullName evidence="3">FH2 domain-containing protein</fullName>
    </recommendedName>
</protein>
<dbReference type="GO" id="GO:0005737">
    <property type="term" value="C:cytoplasm"/>
    <property type="evidence" value="ECO:0007669"/>
    <property type="project" value="TreeGrafter"/>
</dbReference>
<evidence type="ECO:0000259" key="3">
    <source>
        <dbReference type="PROSITE" id="PS51444"/>
    </source>
</evidence>
<evidence type="ECO:0000313" key="4">
    <source>
        <dbReference type="EMBL" id="CBY15168.1"/>
    </source>
</evidence>
<dbReference type="PANTHER" id="PTHR45920">
    <property type="entry name" value="FORMIN HOMOLOGY 2 DOMAIN CONTAINING, ISOFORM I"/>
    <property type="match status" value="1"/>
</dbReference>
<proteinExistence type="inferred from homology"/>
<dbReference type="InParanoid" id="E4XZV6"/>
<dbReference type="SUPFAM" id="SSF101447">
    <property type="entry name" value="Formin homology 2 domain (FH2 domain)"/>
    <property type="match status" value="1"/>
</dbReference>
<feature type="compositionally biased region" description="Low complexity" evidence="2">
    <location>
        <begin position="167"/>
        <end position="180"/>
    </location>
</feature>
<dbReference type="PANTHER" id="PTHR45920:SF7">
    <property type="entry name" value="FORMIN-G"/>
    <property type="match status" value="1"/>
</dbReference>
<dbReference type="EMBL" id="FN653436">
    <property type="protein sequence ID" value="CBY15168.1"/>
    <property type="molecule type" value="Genomic_DNA"/>
</dbReference>
<comment type="similarity">
    <text evidence="1">Belongs to the formin homology family. Cappuccino subfamily.</text>
</comment>
<feature type="compositionally biased region" description="Pro residues" evidence="2">
    <location>
        <begin position="21"/>
        <end position="39"/>
    </location>
</feature>
<organism evidence="4 5">
    <name type="scientific">Oikopleura dioica</name>
    <name type="common">Tunicate</name>
    <dbReference type="NCBI Taxonomy" id="34765"/>
    <lineage>
        <taxon>Eukaryota</taxon>
        <taxon>Metazoa</taxon>
        <taxon>Chordata</taxon>
        <taxon>Tunicata</taxon>
        <taxon>Appendicularia</taxon>
        <taxon>Copelata</taxon>
        <taxon>Oikopleuridae</taxon>
        <taxon>Oikopleura</taxon>
    </lineage>
</organism>
<dbReference type="GO" id="GO:0030866">
    <property type="term" value="P:cortical actin cytoskeleton organization"/>
    <property type="evidence" value="ECO:0007669"/>
    <property type="project" value="TreeGrafter"/>
</dbReference>
<feature type="compositionally biased region" description="Basic and acidic residues" evidence="2">
    <location>
        <begin position="1"/>
        <end position="10"/>
    </location>
</feature>
<dbReference type="Pfam" id="PF02181">
    <property type="entry name" value="FH2"/>
    <property type="match status" value="1"/>
</dbReference>
<dbReference type="PROSITE" id="PS51444">
    <property type="entry name" value="FH2"/>
    <property type="match status" value="1"/>
</dbReference>
<accession>E4XZV6</accession>